<dbReference type="PANTHER" id="PTHR33408:SF4">
    <property type="entry name" value="TRANSPOSASE DDE DOMAIN-CONTAINING PROTEIN"/>
    <property type="match status" value="1"/>
</dbReference>
<accession>A0A6J5H8Q0</accession>
<evidence type="ECO:0000259" key="1">
    <source>
        <dbReference type="Pfam" id="PF01609"/>
    </source>
</evidence>
<dbReference type="PANTHER" id="PTHR33408">
    <property type="entry name" value="TRANSPOSASE"/>
    <property type="match status" value="1"/>
</dbReference>
<proteinExistence type="predicted"/>
<dbReference type="AlphaFoldDB" id="A0A6J5H8Q0"/>
<gene>
    <name evidence="2" type="ORF">LMG27177_07437</name>
</gene>
<dbReference type="EMBL" id="CADIKI010000043">
    <property type="protein sequence ID" value="CAB3810753.1"/>
    <property type="molecule type" value="Genomic_DNA"/>
</dbReference>
<evidence type="ECO:0000313" key="3">
    <source>
        <dbReference type="Proteomes" id="UP000494252"/>
    </source>
</evidence>
<reference evidence="2 3" key="1">
    <citation type="submission" date="2020-04" db="EMBL/GenBank/DDBJ databases">
        <authorList>
            <person name="De Canck E."/>
        </authorList>
    </citation>
    <scope>NUCLEOTIDE SEQUENCE [LARGE SCALE GENOMIC DNA]</scope>
    <source>
        <strain evidence="2 3">LMG 27177</strain>
    </source>
</reference>
<dbReference type="Pfam" id="PF01609">
    <property type="entry name" value="DDE_Tnp_1"/>
    <property type="match status" value="1"/>
</dbReference>
<keyword evidence="3" id="KW-1185">Reference proteome</keyword>
<sequence>MTVRRRTVEHVFGTFKHWMGYTHFLTRRLPNVGTEMSLNVLAYNLMRVLRILGFRKTMKAMRLVGA</sequence>
<feature type="domain" description="Transposase IS4-like" evidence="1">
    <location>
        <begin position="4"/>
        <end position="45"/>
    </location>
</feature>
<protein>
    <recommendedName>
        <fullName evidence="1">Transposase IS4-like domain-containing protein</fullName>
    </recommendedName>
</protein>
<evidence type="ECO:0000313" key="2">
    <source>
        <dbReference type="EMBL" id="CAB3810753.1"/>
    </source>
</evidence>
<dbReference type="InterPro" id="IPR002559">
    <property type="entry name" value="Transposase_11"/>
</dbReference>
<dbReference type="Proteomes" id="UP000494252">
    <property type="component" value="Unassembled WGS sequence"/>
</dbReference>
<organism evidence="2 3">
    <name type="scientific">Paraburkholderia fynbosensis</name>
    <dbReference type="NCBI Taxonomy" id="1200993"/>
    <lineage>
        <taxon>Bacteria</taxon>
        <taxon>Pseudomonadati</taxon>
        <taxon>Pseudomonadota</taxon>
        <taxon>Betaproteobacteria</taxon>
        <taxon>Burkholderiales</taxon>
        <taxon>Burkholderiaceae</taxon>
        <taxon>Paraburkholderia</taxon>
    </lineage>
</organism>
<name>A0A6J5H8Q0_9BURK</name>